<evidence type="ECO:0000313" key="2">
    <source>
        <dbReference type="EMBL" id="EJZ04266.1"/>
    </source>
</evidence>
<dbReference type="PATRIC" id="fig|1194972.3.peg.5844"/>
<gene>
    <name evidence="2" type="ORF">MVAC_29533</name>
</gene>
<organism evidence="2 3">
    <name type="scientific">Mycolicibacterium vaccae ATCC 25954</name>
    <dbReference type="NCBI Taxonomy" id="1194972"/>
    <lineage>
        <taxon>Bacteria</taxon>
        <taxon>Bacillati</taxon>
        <taxon>Actinomycetota</taxon>
        <taxon>Actinomycetes</taxon>
        <taxon>Mycobacteriales</taxon>
        <taxon>Mycobacteriaceae</taxon>
        <taxon>Mycolicibacterium</taxon>
    </lineage>
</organism>
<evidence type="ECO:0000313" key="3">
    <source>
        <dbReference type="Proteomes" id="UP000006072"/>
    </source>
</evidence>
<sequence length="115" mass="12678">MPPPEEKFRWWFGLHAPSHKGSGIASELIDRQDQGANHSIRPGLRVREMCRRIGVCAEDAQRSTVVYVVGDDSDFPPRQTSVEHQSAGGANRVSNLSGDHVELITHGEPRPLADV</sequence>
<dbReference type="HOGENOM" id="CLU_2106304_0_0_11"/>
<dbReference type="AlphaFoldDB" id="K0UBI7"/>
<evidence type="ECO:0000256" key="1">
    <source>
        <dbReference type="SAM" id="MobiDB-lite"/>
    </source>
</evidence>
<protein>
    <submittedName>
        <fullName evidence="2">Uncharacterized protein</fullName>
    </submittedName>
</protein>
<dbReference type="EMBL" id="ALQA01000131">
    <property type="protein sequence ID" value="EJZ04266.1"/>
    <property type="molecule type" value="Genomic_DNA"/>
</dbReference>
<name>K0UBI7_MYCVA</name>
<keyword evidence="3" id="KW-1185">Reference proteome</keyword>
<feature type="region of interest" description="Disordered" evidence="1">
    <location>
        <begin position="72"/>
        <end position="95"/>
    </location>
</feature>
<dbReference type="Proteomes" id="UP000006072">
    <property type="component" value="Unassembled WGS sequence"/>
</dbReference>
<proteinExistence type="predicted"/>
<accession>K0UBI7</accession>
<comment type="caution">
    <text evidence="2">The sequence shown here is derived from an EMBL/GenBank/DDBJ whole genome shotgun (WGS) entry which is preliminary data.</text>
</comment>
<reference evidence="2 3" key="1">
    <citation type="journal article" date="2012" name="J. Bacteriol.">
        <title>Complete Genome Sequence of Mycobacterium vaccae Type Strain ATCC 25954.</title>
        <authorList>
            <person name="Ho Y.S."/>
            <person name="Adroub S.A."/>
            <person name="Abadi M."/>
            <person name="Al Alwan B."/>
            <person name="Alkhateeb R."/>
            <person name="Gao G."/>
            <person name="Ragab A."/>
            <person name="Ali S."/>
            <person name="van Soolingen D."/>
            <person name="Bitter W."/>
            <person name="Pain A."/>
            <person name="Abdallah A.M."/>
        </authorList>
    </citation>
    <scope>NUCLEOTIDE SEQUENCE [LARGE SCALE GENOMIC DNA]</scope>
    <source>
        <strain evidence="2 3">ATCC 25954</strain>
    </source>
</reference>